<evidence type="ECO:0000256" key="1">
    <source>
        <dbReference type="ARBA" id="ARBA00006328"/>
    </source>
</evidence>
<evidence type="ECO:0000313" key="4">
    <source>
        <dbReference type="EMBL" id="CAG8575831.1"/>
    </source>
</evidence>
<dbReference type="EMBL" id="CAJVPV010004564">
    <property type="protein sequence ID" value="CAG8575831.1"/>
    <property type="molecule type" value="Genomic_DNA"/>
</dbReference>
<proteinExistence type="inferred from homology"/>
<dbReference type="SUPFAM" id="SSF51735">
    <property type="entry name" value="NAD(P)-binding Rossmann-fold domains"/>
    <property type="match status" value="1"/>
</dbReference>
<keyword evidence="5" id="KW-1185">Reference proteome</keyword>
<dbReference type="Proteomes" id="UP000789342">
    <property type="component" value="Unassembled WGS sequence"/>
</dbReference>
<comment type="similarity">
    <text evidence="1">Belongs to the NmrA-type oxidoreductase family.</text>
</comment>
<evidence type="ECO:0000313" key="5">
    <source>
        <dbReference type="Proteomes" id="UP000789342"/>
    </source>
</evidence>
<organism evidence="4 5">
    <name type="scientific">Acaulospora morrowiae</name>
    <dbReference type="NCBI Taxonomy" id="94023"/>
    <lineage>
        <taxon>Eukaryota</taxon>
        <taxon>Fungi</taxon>
        <taxon>Fungi incertae sedis</taxon>
        <taxon>Mucoromycota</taxon>
        <taxon>Glomeromycotina</taxon>
        <taxon>Glomeromycetes</taxon>
        <taxon>Diversisporales</taxon>
        <taxon>Acaulosporaceae</taxon>
        <taxon>Acaulospora</taxon>
    </lineage>
</organism>
<dbReference type="OrthoDB" id="9997102at2759"/>
<dbReference type="PANTHER" id="PTHR42748">
    <property type="entry name" value="NITROGEN METABOLITE REPRESSION PROTEIN NMRA FAMILY MEMBER"/>
    <property type="match status" value="1"/>
</dbReference>
<dbReference type="InterPro" id="IPR008030">
    <property type="entry name" value="NmrA-like"/>
</dbReference>
<comment type="caution">
    <text evidence="4">The sequence shown here is derived from an EMBL/GenBank/DDBJ whole genome shotgun (WGS) entry which is preliminary data.</text>
</comment>
<reference evidence="4" key="1">
    <citation type="submission" date="2021-06" db="EMBL/GenBank/DDBJ databases">
        <authorList>
            <person name="Kallberg Y."/>
            <person name="Tangrot J."/>
            <person name="Rosling A."/>
        </authorList>
    </citation>
    <scope>NUCLEOTIDE SEQUENCE</scope>
    <source>
        <strain evidence="4">CL551</strain>
    </source>
</reference>
<keyword evidence="2" id="KW-0521">NADP</keyword>
<accession>A0A9N9BTI5</accession>
<dbReference type="PANTHER" id="PTHR42748:SF7">
    <property type="entry name" value="NMRA LIKE REDOX SENSOR 1-RELATED"/>
    <property type="match status" value="1"/>
</dbReference>
<evidence type="ECO:0000256" key="2">
    <source>
        <dbReference type="ARBA" id="ARBA00022857"/>
    </source>
</evidence>
<evidence type="ECO:0000259" key="3">
    <source>
        <dbReference type="Pfam" id="PF05368"/>
    </source>
</evidence>
<dbReference type="InterPro" id="IPR051164">
    <property type="entry name" value="NmrA-like_oxidored"/>
</dbReference>
<dbReference type="AlphaFoldDB" id="A0A9N9BTI5"/>
<name>A0A9N9BTI5_9GLOM</name>
<protein>
    <submittedName>
        <fullName evidence="4">11417_t:CDS:1</fullName>
    </submittedName>
</protein>
<feature type="domain" description="NmrA-like" evidence="3">
    <location>
        <begin position="5"/>
        <end position="280"/>
    </location>
</feature>
<dbReference type="Pfam" id="PF05368">
    <property type="entry name" value="NmrA"/>
    <property type="match status" value="1"/>
</dbReference>
<dbReference type="InterPro" id="IPR036291">
    <property type="entry name" value="NAD(P)-bd_dom_sf"/>
</dbReference>
<gene>
    <name evidence="4" type="ORF">AMORRO_LOCUS6686</name>
</gene>
<dbReference type="Gene3D" id="3.40.50.720">
    <property type="entry name" value="NAD(P)-binding Rossmann-like Domain"/>
    <property type="match status" value="1"/>
</dbReference>
<sequence length="338" mass="37744">MQSRNTIHVAGADGELGASIARGLLEMKNLHPNLYNISIHAGIHHKTIKTSNMLTERNDVSIVEVDPINQSELVVDSLKKASKLLLLVDPLSGEVTRKDALAFAKGYINAAKEAGVEHIVFPTPFAKLIVPCSPPLTPTDETDKNGDMECISPYRDQFESIELLLRENFQPSQVTILRYPGVLNQHFLYFARYISEESKIPLIDNPHVIFECCDVSDVVRAICHILYSPVQRHGGKEYKITGPHLLTNNEISAKASLALGREIRTDFLPIKQLRQAFLDVTHDKEEVAYLLDLWGLQGQIGAARKVQVTRDLEMITGGTGMGLRKFFEKNRSTFSTDI</sequence>